<proteinExistence type="predicted"/>
<name>A0A1X2AIY9_9MYCO</name>
<gene>
    <name evidence="1" type="ORF">AWB90_05325</name>
</gene>
<evidence type="ECO:0000313" key="1">
    <source>
        <dbReference type="EMBL" id="ORW51345.1"/>
    </source>
</evidence>
<reference evidence="1 2" key="1">
    <citation type="journal article" date="2015" name="Emerg. Microbes Infect.">
        <title>Characterization of 17 strains belonging to the Mycobacterium simiae complex and description of Mycobacterium paraense sp. nov.</title>
        <authorList>
            <person name="Fusco da Costa A.R."/>
            <person name="Fedrizzi T."/>
            <person name="Lopes M.L."/>
            <person name="Pecorari M."/>
            <person name="Oliveira da Costa W.L."/>
            <person name="Giacobazzi E."/>
            <person name="da Costa Bahia J.R."/>
            <person name="De Sanctis V."/>
            <person name="Batista Lima K.V."/>
            <person name="Bertorelli R."/>
            <person name="Grottola A."/>
            <person name="Fabio A."/>
            <person name="Mariottini A."/>
            <person name="Ferretti P."/>
            <person name="Di Leva F."/>
            <person name="Fregni Serpini G."/>
            <person name="Tagliazucchi S."/>
            <person name="Rumpianesi F."/>
            <person name="Jousson O."/>
            <person name="Segata N."/>
            <person name="Tortoli E."/>
        </authorList>
    </citation>
    <scope>NUCLEOTIDE SEQUENCE [LARGE SCALE GENOMIC DNA]</scope>
    <source>
        <strain evidence="1 2">IEC33</strain>
    </source>
</reference>
<dbReference type="EMBL" id="LQPN01000024">
    <property type="protein sequence ID" value="ORW51345.1"/>
    <property type="molecule type" value="Genomic_DNA"/>
</dbReference>
<protein>
    <submittedName>
        <fullName evidence="1">Uncharacterized protein</fullName>
    </submittedName>
</protein>
<sequence length="73" mass="8507">MAGQIELAIEWVATYLSTGPKTERQWREDVPHHLGRHAINCAKKRLGVVTFRRDWRTWLALPTDPSIPTKENR</sequence>
<accession>A0A1X2AIY9</accession>
<comment type="caution">
    <text evidence="1">The sequence shown here is derived from an EMBL/GenBank/DDBJ whole genome shotgun (WGS) entry which is preliminary data.</text>
</comment>
<dbReference type="Proteomes" id="UP000193285">
    <property type="component" value="Unassembled WGS sequence"/>
</dbReference>
<organism evidence="1 2">
    <name type="scientific">Mycobacterium paraense</name>
    <dbReference type="NCBI Taxonomy" id="767916"/>
    <lineage>
        <taxon>Bacteria</taxon>
        <taxon>Bacillati</taxon>
        <taxon>Actinomycetota</taxon>
        <taxon>Actinomycetes</taxon>
        <taxon>Mycobacteriales</taxon>
        <taxon>Mycobacteriaceae</taxon>
        <taxon>Mycobacterium</taxon>
        <taxon>Mycobacterium simiae complex</taxon>
    </lineage>
</organism>
<dbReference type="AlphaFoldDB" id="A0A1X2AIY9"/>
<dbReference type="OrthoDB" id="9866727at2"/>
<evidence type="ECO:0000313" key="2">
    <source>
        <dbReference type="Proteomes" id="UP000193285"/>
    </source>
</evidence>
<dbReference type="RefSeq" id="WP_085244212.1">
    <property type="nucleotide sequence ID" value="NZ_LQPN01000024.1"/>
</dbReference>